<keyword evidence="6" id="KW-0378">Hydrolase</keyword>
<dbReference type="GO" id="GO:0004518">
    <property type="term" value="F:nuclease activity"/>
    <property type="evidence" value="ECO:0007669"/>
    <property type="project" value="UniProtKB-KW"/>
</dbReference>
<evidence type="ECO:0000256" key="4">
    <source>
        <dbReference type="ARBA" id="ARBA00022722"/>
    </source>
</evidence>
<dbReference type="PANTHER" id="PTHR22930">
    <property type="match status" value="1"/>
</dbReference>
<dbReference type="Proteomes" id="UP000887566">
    <property type="component" value="Unplaced"/>
</dbReference>
<reference evidence="10" key="1">
    <citation type="submission" date="2022-11" db="UniProtKB">
        <authorList>
            <consortium name="WormBaseParasite"/>
        </authorList>
    </citation>
    <scope>IDENTIFICATION</scope>
</reference>
<dbReference type="GO" id="GO:0046872">
    <property type="term" value="F:metal ion binding"/>
    <property type="evidence" value="ECO:0007669"/>
    <property type="project" value="UniProtKB-KW"/>
</dbReference>
<feature type="domain" description="DDE Tnp4" evidence="8">
    <location>
        <begin position="54"/>
        <end position="186"/>
    </location>
</feature>
<keyword evidence="9" id="KW-1185">Reference proteome</keyword>
<dbReference type="InterPro" id="IPR027806">
    <property type="entry name" value="HARBI1_dom"/>
</dbReference>
<evidence type="ECO:0000259" key="8">
    <source>
        <dbReference type="Pfam" id="PF13359"/>
    </source>
</evidence>
<accession>A0A914VFV4</accession>
<evidence type="ECO:0000256" key="2">
    <source>
        <dbReference type="ARBA" id="ARBA00004123"/>
    </source>
</evidence>
<dbReference type="PANTHER" id="PTHR22930:SF85">
    <property type="entry name" value="GH03217P-RELATED"/>
    <property type="match status" value="1"/>
</dbReference>
<evidence type="ECO:0000256" key="3">
    <source>
        <dbReference type="ARBA" id="ARBA00006958"/>
    </source>
</evidence>
<protein>
    <submittedName>
        <fullName evidence="10">DDE Tnp4 domain-containing protein</fullName>
    </submittedName>
</protein>
<name>A0A914VFV4_9BILA</name>
<evidence type="ECO:0000256" key="7">
    <source>
        <dbReference type="ARBA" id="ARBA00023242"/>
    </source>
</evidence>
<dbReference type="GO" id="GO:0005634">
    <property type="term" value="C:nucleus"/>
    <property type="evidence" value="ECO:0007669"/>
    <property type="project" value="UniProtKB-SubCell"/>
</dbReference>
<evidence type="ECO:0000313" key="10">
    <source>
        <dbReference type="WBParaSite" id="PSAMB.scaffold190size67226.g3227.t1"/>
    </source>
</evidence>
<keyword evidence="7" id="KW-0539">Nucleus</keyword>
<evidence type="ECO:0000256" key="5">
    <source>
        <dbReference type="ARBA" id="ARBA00022723"/>
    </source>
</evidence>
<dbReference type="Pfam" id="PF13359">
    <property type="entry name" value="DDE_Tnp_4"/>
    <property type="match status" value="1"/>
</dbReference>
<dbReference type="AlphaFoldDB" id="A0A914VFV4"/>
<sequence>MSSATDSSRTEFWLGLQTWEQAEWLRAFGSKGVCLDATHNSTRYNFKLITMIIFYVNRKRYHLINVQAICGPDREFYNIIAKYPGSTHDSRIFAQSAVFRDFEAGQIRSTLVGDAGYACKPYLLTPYDRLVRNPTKGRFNKYHAKTRVCIEQAFGCLKRRFHVLHGEIRLPDPNKVCAIITACCSLISMILLTIRWLKSIKQTISKEEAALDHWCAIRLPAI</sequence>
<proteinExistence type="inferred from homology"/>
<keyword evidence="4" id="KW-0540">Nuclease</keyword>
<evidence type="ECO:0000256" key="6">
    <source>
        <dbReference type="ARBA" id="ARBA00022801"/>
    </source>
</evidence>
<evidence type="ECO:0000256" key="1">
    <source>
        <dbReference type="ARBA" id="ARBA00001968"/>
    </source>
</evidence>
<comment type="subcellular location">
    <subcellularLocation>
        <location evidence="2">Nucleus</location>
    </subcellularLocation>
</comment>
<comment type="similarity">
    <text evidence="3">Belongs to the HARBI1 family.</text>
</comment>
<evidence type="ECO:0000313" key="9">
    <source>
        <dbReference type="Proteomes" id="UP000887566"/>
    </source>
</evidence>
<dbReference type="GO" id="GO:0016787">
    <property type="term" value="F:hydrolase activity"/>
    <property type="evidence" value="ECO:0007669"/>
    <property type="project" value="UniProtKB-KW"/>
</dbReference>
<dbReference type="InterPro" id="IPR045249">
    <property type="entry name" value="HARBI1-like"/>
</dbReference>
<dbReference type="WBParaSite" id="PSAMB.scaffold190size67226.g3227.t1">
    <property type="protein sequence ID" value="PSAMB.scaffold190size67226.g3227.t1"/>
    <property type="gene ID" value="PSAMB.scaffold190size67226.g3227"/>
</dbReference>
<comment type="cofactor">
    <cofactor evidence="1">
        <name>a divalent metal cation</name>
        <dbReference type="ChEBI" id="CHEBI:60240"/>
    </cofactor>
</comment>
<organism evidence="9 10">
    <name type="scientific">Plectus sambesii</name>
    <dbReference type="NCBI Taxonomy" id="2011161"/>
    <lineage>
        <taxon>Eukaryota</taxon>
        <taxon>Metazoa</taxon>
        <taxon>Ecdysozoa</taxon>
        <taxon>Nematoda</taxon>
        <taxon>Chromadorea</taxon>
        <taxon>Plectida</taxon>
        <taxon>Plectina</taxon>
        <taxon>Plectoidea</taxon>
        <taxon>Plectidae</taxon>
        <taxon>Plectus</taxon>
    </lineage>
</organism>
<keyword evidence="5" id="KW-0479">Metal-binding</keyword>